<accession>A0ABW2WFH5</accession>
<name>A0ABW2WFH5_9ACTN</name>
<proteinExistence type="predicted"/>
<dbReference type="InterPro" id="IPR035172">
    <property type="entry name" value="DUF5302"/>
</dbReference>
<dbReference type="EMBL" id="JBHTEB010000001">
    <property type="protein sequence ID" value="MFD0318197.1"/>
    <property type="molecule type" value="Genomic_DNA"/>
</dbReference>
<organism evidence="2 3">
    <name type="scientific">Streptomyces flavalbus</name>
    <dbReference type="NCBI Taxonomy" id="2665155"/>
    <lineage>
        <taxon>Bacteria</taxon>
        <taxon>Bacillati</taxon>
        <taxon>Actinomycetota</taxon>
        <taxon>Actinomycetes</taxon>
        <taxon>Kitasatosporales</taxon>
        <taxon>Streptomycetaceae</taxon>
        <taxon>Streptomyces</taxon>
    </lineage>
</organism>
<protein>
    <submittedName>
        <fullName evidence="2">DUF5302 domain-containing protein</fullName>
    </submittedName>
</protein>
<feature type="compositionally biased region" description="Basic and acidic residues" evidence="1">
    <location>
        <begin position="39"/>
        <end position="50"/>
    </location>
</feature>
<dbReference type="Pfam" id="PF17227">
    <property type="entry name" value="DUF5302"/>
    <property type="match status" value="1"/>
</dbReference>
<gene>
    <name evidence="2" type="ORF">ACFQZ6_29080</name>
</gene>
<keyword evidence="3" id="KW-1185">Reference proteome</keyword>
<reference evidence="3" key="1">
    <citation type="journal article" date="2019" name="Int. J. Syst. Evol. Microbiol.">
        <title>The Global Catalogue of Microorganisms (GCM) 10K type strain sequencing project: providing services to taxonomists for standard genome sequencing and annotation.</title>
        <authorList>
            <consortium name="The Broad Institute Genomics Platform"/>
            <consortium name="The Broad Institute Genome Sequencing Center for Infectious Disease"/>
            <person name="Wu L."/>
            <person name="Ma J."/>
        </authorList>
    </citation>
    <scope>NUCLEOTIDE SEQUENCE [LARGE SCALE GENOMIC DNA]</scope>
    <source>
        <strain evidence="3">CGMCC 4.7400</strain>
    </source>
</reference>
<evidence type="ECO:0000313" key="3">
    <source>
        <dbReference type="Proteomes" id="UP001597023"/>
    </source>
</evidence>
<evidence type="ECO:0000256" key="1">
    <source>
        <dbReference type="SAM" id="MobiDB-lite"/>
    </source>
</evidence>
<dbReference type="Proteomes" id="UP001597023">
    <property type="component" value="Unassembled WGS sequence"/>
</dbReference>
<evidence type="ECO:0000313" key="2">
    <source>
        <dbReference type="EMBL" id="MFD0318197.1"/>
    </source>
</evidence>
<sequence>MTAEPVPTEGSEPTAPEPTAPEPTAPETSPLEPDSDGNYDLKRKFREALARKRGAQTDAAEGAARSEGSKVRSAHGPAASQRSFRRKSGG</sequence>
<dbReference type="RefSeq" id="WP_381614792.1">
    <property type="nucleotide sequence ID" value="NZ_JBHTEB010000001.1"/>
</dbReference>
<feature type="compositionally biased region" description="Pro residues" evidence="1">
    <location>
        <begin position="15"/>
        <end position="24"/>
    </location>
</feature>
<feature type="region of interest" description="Disordered" evidence="1">
    <location>
        <begin position="1"/>
        <end position="90"/>
    </location>
</feature>
<comment type="caution">
    <text evidence="2">The sequence shown here is derived from an EMBL/GenBank/DDBJ whole genome shotgun (WGS) entry which is preliminary data.</text>
</comment>